<dbReference type="Proteomes" id="UP000460318">
    <property type="component" value="Unassembled WGS sequence"/>
</dbReference>
<evidence type="ECO:0000259" key="1">
    <source>
        <dbReference type="Pfam" id="PF17389"/>
    </source>
</evidence>
<keyword evidence="3" id="KW-1185">Reference proteome</keyword>
<accession>A0A7X3LH83</accession>
<protein>
    <recommendedName>
        <fullName evidence="1">Alpha-L-rhamnosidase six-hairpin glycosidase domain-containing protein</fullName>
    </recommendedName>
</protein>
<dbReference type="GO" id="GO:0005975">
    <property type="term" value="P:carbohydrate metabolic process"/>
    <property type="evidence" value="ECO:0007669"/>
    <property type="project" value="InterPro"/>
</dbReference>
<reference evidence="2 3" key="1">
    <citation type="submission" date="2019-12" db="EMBL/GenBank/DDBJ databases">
        <title>Paenibacillus sp. nov., an endophytic bacterium isolated from the stem of Dendrobium.</title>
        <authorList>
            <person name="Zhao R."/>
        </authorList>
    </citation>
    <scope>NUCLEOTIDE SEQUENCE [LARGE SCALE GENOMIC DNA]</scope>
    <source>
        <strain evidence="2 3">HJL G12</strain>
    </source>
</reference>
<gene>
    <name evidence="2" type="ORF">GRF59_10095</name>
</gene>
<name>A0A7X3LH83_9BACL</name>
<dbReference type="InterPro" id="IPR008928">
    <property type="entry name" value="6-hairpin_glycosidase_sf"/>
</dbReference>
<dbReference type="AlphaFoldDB" id="A0A7X3LH83"/>
<dbReference type="Pfam" id="PF17389">
    <property type="entry name" value="Bac_rhamnosid6H"/>
    <property type="match status" value="1"/>
</dbReference>
<comment type="caution">
    <text evidence="2">The sequence shown here is derived from an EMBL/GenBank/DDBJ whole genome shotgun (WGS) entry which is preliminary data.</text>
</comment>
<proteinExistence type="predicted"/>
<evidence type="ECO:0000313" key="3">
    <source>
        <dbReference type="Proteomes" id="UP000460318"/>
    </source>
</evidence>
<sequence>MNTQRIGRIAFESSSSELNQAFNWAKRQALSYAHIDGPAGPWYEAALPGRDAFCMRDVAHQSTGAHLLGLQEHNKNMLRQFARHISQGKDWCTYWEITKEGLPASVDYDNDKDFWYNLPANFDLIDCCLRQYQWSGETDYIEHPEMNQFYDRSVNDYVERWDKDGDGVPEHYASYGRRGIASYVEDGLHPLVGGDLVAALYAGYRAYSTIQLLRGHKELAAEFAAKASNISRLYNDTWWNEQAGRFYGAIMQDHSPYSDYYATAHFLPLYFGLVEKDLHMDAALRDVVKHGGNNVEERSYLAEIYYNHGLEETAYSALLELSSPRTSRRSYPEVSYSIISSLFTGMMGIVPDAANRVLATLPRLDPIQWCSGMNIPVWNNEINLSHLNNRQSALENVSGDAFVWEARFPGERSTLFVDGVEREATTTQDRHYGSISSIRLHVEPGQKIVVGIVNIPKESV</sequence>
<feature type="domain" description="Alpha-L-rhamnosidase six-hairpin glycosidase" evidence="1">
    <location>
        <begin position="207"/>
        <end position="320"/>
    </location>
</feature>
<dbReference type="InterPro" id="IPR012341">
    <property type="entry name" value="6hp_glycosidase-like_sf"/>
</dbReference>
<evidence type="ECO:0000313" key="2">
    <source>
        <dbReference type="EMBL" id="MWV43985.1"/>
    </source>
</evidence>
<dbReference type="InterPro" id="IPR035396">
    <property type="entry name" value="Bac_rhamnosid6H"/>
</dbReference>
<dbReference type="SUPFAM" id="SSF48208">
    <property type="entry name" value="Six-hairpin glycosidases"/>
    <property type="match status" value="1"/>
</dbReference>
<dbReference type="EMBL" id="WUBI01000001">
    <property type="protein sequence ID" value="MWV43985.1"/>
    <property type="molecule type" value="Genomic_DNA"/>
</dbReference>
<dbReference type="Gene3D" id="1.50.10.10">
    <property type="match status" value="1"/>
</dbReference>
<dbReference type="RefSeq" id="WP_160497445.1">
    <property type="nucleotide sequence ID" value="NZ_WUBI01000001.1"/>
</dbReference>
<organism evidence="2 3">
    <name type="scientific">Paenibacillus dendrobii</name>
    <dbReference type="NCBI Taxonomy" id="2691084"/>
    <lineage>
        <taxon>Bacteria</taxon>
        <taxon>Bacillati</taxon>
        <taxon>Bacillota</taxon>
        <taxon>Bacilli</taxon>
        <taxon>Bacillales</taxon>
        <taxon>Paenibacillaceae</taxon>
        <taxon>Paenibacillus</taxon>
    </lineage>
</organism>